<evidence type="ECO:0000256" key="8">
    <source>
        <dbReference type="ARBA" id="ARBA00023315"/>
    </source>
</evidence>
<keyword evidence="12" id="KW-1185">Reference proteome</keyword>
<evidence type="ECO:0000313" key="12">
    <source>
        <dbReference type="Proteomes" id="UP000316882"/>
    </source>
</evidence>
<evidence type="ECO:0000256" key="5">
    <source>
        <dbReference type="ARBA" id="ARBA00022692"/>
    </source>
</evidence>
<dbReference type="InterPro" id="IPR002656">
    <property type="entry name" value="Acyl_transf_3_dom"/>
</dbReference>
<comment type="caution">
    <text evidence="11">The sequence shown here is derived from an EMBL/GenBank/DDBJ whole genome shotgun (WGS) entry which is preliminary data.</text>
</comment>
<comment type="similarity">
    <text evidence="2">Belongs to the acyltransferase 3 family.</text>
</comment>
<feature type="compositionally biased region" description="Polar residues" evidence="9">
    <location>
        <begin position="491"/>
        <end position="500"/>
    </location>
</feature>
<keyword evidence="5" id="KW-0812">Transmembrane</keyword>
<keyword evidence="8 11" id="KW-0012">Acyltransferase</keyword>
<evidence type="ECO:0000256" key="7">
    <source>
        <dbReference type="ARBA" id="ARBA00023136"/>
    </source>
</evidence>
<protein>
    <submittedName>
        <fullName evidence="11">Acyltransferase</fullName>
    </submittedName>
</protein>
<dbReference type="SUPFAM" id="SSF52266">
    <property type="entry name" value="SGNH hydrolase"/>
    <property type="match status" value="1"/>
</dbReference>
<dbReference type="InterPro" id="IPR036514">
    <property type="entry name" value="SGNH_hydro_sf"/>
</dbReference>
<name>A0A4Y3PHN9_BREPA</name>
<dbReference type="CDD" id="cd01840">
    <property type="entry name" value="SGNH_hydrolase_yrhL_like"/>
    <property type="match status" value="1"/>
</dbReference>
<evidence type="ECO:0000256" key="4">
    <source>
        <dbReference type="ARBA" id="ARBA00022679"/>
    </source>
</evidence>
<feature type="compositionally biased region" description="Polar residues" evidence="9">
    <location>
        <begin position="462"/>
        <end position="471"/>
    </location>
</feature>
<feature type="compositionally biased region" description="Basic and acidic residues" evidence="9">
    <location>
        <begin position="688"/>
        <end position="702"/>
    </location>
</feature>
<reference evidence="11 12" key="1">
    <citation type="submission" date="2019-06" db="EMBL/GenBank/DDBJ databases">
        <title>Whole genome shotgun sequence of Brevibacillus parabrevis NBRC 12334.</title>
        <authorList>
            <person name="Hosoyama A."/>
            <person name="Uohara A."/>
            <person name="Ohji S."/>
            <person name="Ichikawa N."/>
        </authorList>
    </citation>
    <scope>NUCLEOTIDE SEQUENCE [LARGE SCALE GENOMIC DNA]</scope>
    <source>
        <strain evidence="11 12">NBRC 12334</strain>
    </source>
</reference>
<feature type="region of interest" description="Disordered" evidence="9">
    <location>
        <begin position="673"/>
        <end position="715"/>
    </location>
</feature>
<comment type="subcellular location">
    <subcellularLocation>
        <location evidence="1">Cell membrane</location>
        <topology evidence="1">Multi-pass membrane protein</topology>
    </subcellularLocation>
</comment>
<dbReference type="GO" id="GO:0016747">
    <property type="term" value="F:acyltransferase activity, transferring groups other than amino-acyl groups"/>
    <property type="evidence" value="ECO:0007669"/>
    <property type="project" value="InterPro"/>
</dbReference>
<proteinExistence type="inferred from homology"/>
<dbReference type="STRING" id="54914.AV540_12170"/>
<evidence type="ECO:0000313" key="11">
    <source>
        <dbReference type="EMBL" id="GEB32305.1"/>
    </source>
</evidence>
<dbReference type="InterPro" id="IPR050879">
    <property type="entry name" value="Acyltransferase_3"/>
</dbReference>
<accession>A0A4Y3PHN9</accession>
<feature type="domain" description="Acyltransferase 3" evidence="10">
    <location>
        <begin position="14"/>
        <end position="346"/>
    </location>
</feature>
<dbReference type="RefSeq" id="WP_122963390.1">
    <property type="nucleotide sequence ID" value="NZ_BJMH01000007.1"/>
</dbReference>
<dbReference type="Gene3D" id="3.40.50.1110">
    <property type="entry name" value="SGNH hydrolase"/>
    <property type="match status" value="1"/>
</dbReference>
<dbReference type="AlphaFoldDB" id="A0A4Y3PHN9"/>
<keyword evidence="6" id="KW-1133">Transmembrane helix</keyword>
<feature type="region of interest" description="Disordered" evidence="9">
    <location>
        <begin position="423"/>
        <end position="516"/>
    </location>
</feature>
<dbReference type="EMBL" id="BJMH01000007">
    <property type="protein sequence ID" value="GEB32305.1"/>
    <property type="molecule type" value="Genomic_DNA"/>
</dbReference>
<keyword evidence="7" id="KW-0472">Membrane</keyword>
<sequence length="715" mass="76833">MPEPIKAAHSRYMPGIDGLRALAVLAVIIYHLNYNWAPGGLLGVGIFFVLSGYLITDLLIAQWSRNGRLDMKDFWLRRARRLLPALLLLLVVVVASVALFSPEQMGRLRGDVWAALFYVSNWWLVFSEVSYFEKFGPPSPLGHLWSLAVEEQFYLIWPLLVALGLSLIKRRGPLVILTLGLAAVSAVLMAVMYEPGEDPSRIYYGTDTRVFALLIGAALAMMWPSRKLSTTISGKARATLDVIGCVSLAILLLAIWKTNQYDDFLYQGGLVLLSIVSAILVAVLAHPASSLAKWMGCKPLKWLGVRSYGIYLWHYPVIVLTSPTAAAEESGAFAVLRACLQVLACIVLAALSWKYMEEPIRHGALGKLWAKLGTSKQQGAPKRSKKILASGCAFALAVLYFGVASLTSGATAGDTSAMQKLAEASAAAENSGQKDHSQEQDVDAKPHGPQVPVTQKKPEPTQKPSTQTATKPKTESKPNAGKPAQGGTAPAKNQDNSAASKQPKASEEPDVAATSGKGITAIGDSVMLDIEPYLAKLLPGIVIDGKVGRQMAQAPDVIKALRAKGQLGSRVIIELGTNGSFSKGQLDKLLKALDGVDQVILINTRVPRPWESVVNETLAEVAAAHPNMTLIDWHSASAGKNTYFYKDGVHLNSEGARAYALLVAKTFAPVKAEKPANEATPAPAPAPKAEESQKPASDENKQETAAPKEAQDTQE</sequence>
<evidence type="ECO:0000256" key="1">
    <source>
        <dbReference type="ARBA" id="ARBA00004651"/>
    </source>
</evidence>
<gene>
    <name evidence="11" type="ORF">BPA01_18850</name>
</gene>
<keyword evidence="3" id="KW-1003">Cell membrane</keyword>
<dbReference type="GO" id="GO:0009103">
    <property type="term" value="P:lipopolysaccharide biosynthetic process"/>
    <property type="evidence" value="ECO:0007669"/>
    <property type="project" value="TreeGrafter"/>
</dbReference>
<evidence type="ECO:0000256" key="2">
    <source>
        <dbReference type="ARBA" id="ARBA00007400"/>
    </source>
</evidence>
<dbReference type="PANTHER" id="PTHR23028:SF53">
    <property type="entry name" value="ACYL_TRANSF_3 DOMAIN-CONTAINING PROTEIN"/>
    <property type="match status" value="1"/>
</dbReference>
<dbReference type="Proteomes" id="UP000316882">
    <property type="component" value="Unassembled WGS sequence"/>
</dbReference>
<dbReference type="PANTHER" id="PTHR23028">
    <property type="entry name" value="ACETYLTRANSFERASE"/>
    <property type="match status" value="1"/>
</dbReference>
<dbReference type="Pfam" id="PF01757">
    <property type="entry name" value="Acyl_transf_3"/>
    <property type="match status" value="1"/>
</dbReference>
<dbReference type="GeneID" id="87613399"/>
<feature type="compositionally biased region" description="Basic and acidic residues" evidence="9">
    <location>
        <begin position="432"/>
        <end position="446"/>
    </location>
</feature>
<evidence type="ECO:0000259" key="10">
    <source>
        <dbReference type="Pfam" id="PF01757"/>
    </source>
</evidence>
<organism evidence="11 12">
    <name type="scientific">Brevibacillus parabrevis</name>
    <dbReference type="NCBI Taxonomy" id="54914"/>
    <lineage>
        <taxon>Bacteria</taxon>
        <taxon>Bacillati</taxon>
        <taxon>Bacillota</taxon>
        <taxon>Bacilli</taxon>
        <taxon>Bacillales</taxon>
        <taxon>Paenibacillaceae</taxon>
        <taxon>Brevibacillus</taxon>
    </lineage>
</organism>
<keyword evidence="4 11" id="KW-0808">Transferase</keyword>
<evidence type="ECO:0000256" key="9">
    <source>
        <dbReference type="SAM" id="MobiDB-lite"/>
    </source>
</evidence>
<dbReference type="GO" id="GO:0005886">
    <property type="term" value="C:plasma membrane"/>
    <property type="evidence" value="ECO:0007669"/>
    <property type="project" value="UniProtKB-SubCell"/>
</dbReference>
<evidence type="ECO:0000256" key="3">
    <source>
        <dbReference type="ARBA" id="ARBA00022475"/>
    </source>
</evidence>
<evidence type="ECO:0000256" key="6">
    <source>
        <dbReference type="ARBA" id="ARBA00022989"/>
    </source>
</evidence>